<evidence type="ECO:0000256" key="1">
    <source>
        <dbReference type="SAM" id="SignalP"/>
    </source>
</evidence>
<sequence length="109" mass="12382">MIRFTLVCLAVTALVISAKLTTTKIPFIINEKGHMWLLVSGMNYSLNKNLTLKIKDAICTTKIDFSRPNEKEKKAKKGIRTMIVSCKDELLKKELAKDKKKPEKSSKKN</sequence>
<evidence type="ECO:0000313" key="2">
    <source>
        <dbReference type="Proteomes" id="UP000050795"/>
    </source>
</evidence>
<keyword evidence="2" id="KW-1185">Reference proteome</keyword>
<name>A0AA85KJS1_TRIRE</name>
<proteinExistence type="predicted"/>
<feature type="chain" id="PRO_5041683966" evidence="1">
    <location>
        <begin position="19"/>
        <end position="109"/>
    </location>
</feature>
<evidence type="ECO:0000313" key="3">
    <source>
        <dbReference type="WBParaSite" id="TREG1_93010.1"/>
    </source>
</evidence>
<reference evidence="2" key="1">
    <citation type="submission" date="2022-06" db="EMBL/GenBank/DDBJ databases">
        <authorList>
            <person name="Berger JAMES D."/>
            <person name="Berger JAMES D."/>
        </authorList>
    </citation>
    <scope>NUCLEOTIDE SEQUENCE [LARGE SCALE GENOMIC DNA]</scope>
</reference>
<accession>A0AA85KJS1</accession>
<dbReference type="WBParaSite" id="TREG1_93010.1">
    <property type="protein sequence ID" value="TREG1_93010.1"/>
    <property type="gene ID" value="TREG1_93010"/>
</dbReference>
<keyword evidence="1" id="KW-0732">Signal</keyword>
<organism evidence="2 3">
    <name type="scientific">Trichobilharzia regenti</name>
    <name type="common">Nasal bird schistosome</name>
    <dbReference type="NCBI Taxonomy" id="157069"/>
    <lineage>
        <taxon>Eukaryota</taxon>
        <taxon>Metazoa</taxon>
        <taxon>Spiralia</taxon>
        <taxon>Lophotrochozoa</taxon>
        <taxon>Platyhelminthes</taxon>
        <taxon>Trematoda</taxon>
        <taxon>Digenea</taxon>
        <taxon>Strigeidida</taxon>
        <taxon>Schistosomatoidea</taxon>
        <taxon>Schistosomatidae</taxon>
        <taxon>Trichobilharzia</taxon>
    </lineage>
</organism>
<protein>
    <submittedName>
        <fullName evidence="3">Uncharacterized protein</fullName>
    </submittedName>
</protein>
<dbReference type="Proteomes" id="UP000050795">
    <property type="component" value="Unassembled WGS sequence"/>
</dbReference>
<dbReference type="AlphaFoldDB" id="A0AA85KJS1"/>
<reference evidence="3" key="2">
    <citation type="submission" date="2023-11" db="UniProtKB">
        <authorList>
            <consortium name="WormBaseParasite"/>
        </authorList>
    </citation>
    <scope>IDENTIFICATION</scope>
</reference>
<feature type="signal peptide" evidence="1">
    <location>
        <begin position="1"/>
        <end position="18"/>
    </location>
</feature>